<keyword evidence="2" id="KW-1185">Reference proteome</keyword>
<evidence type="ECO:0000313" key="1">
    <source>
        <dbReference type="EMBL" id="VDL92429.1"/>
    </source>
</evidence>
<dbReference type="SUPFAM" id="SSF52540">
    <property type="entry name" value="P-loop containing nucleoside triphosphate hydrolases"/>
    <property type="match status" value="1"/>
</dbReference>
<dbReference type="InterPro" id="IPR027417">
    <property type="entry name" value="P-loop_NTPase"/>
</dbReference>
<dbReference type="WBParaSite" id="SSLN_0000623701-mRNA-1">
    <property type="protein sequence ID" value="SSLN_0000623701-mRNA-1"/>
    <property type="gene ID" value="SSLN_0000623701"/>
</dbReference>
<dbReference type="Gene3D" id="3.40.50.300">
    <property type="entry name" value="P-loop containing nucleotide triphosphate hydrolases"/>
    <property type="match status" value="1"/>
</dbReference>
<protein>
    <submittedName>
        <fullName evidence="3">Retinol dehydrogenase 14</fullName>
    </submittedName>
</protein>
<dbReference type="InterPro" id="IPR050209">
    <property type="entry name" value="Rab_GTPases_membrane_traffic"/>
</dbReference>
<proteinExistence type="predicted"/>
<dbReference type="SMART" id="SM00175">
    <property type="entry name" value="RAB"/>
    <property type="match status" value="1"/>
</dbReference>
<gene>
    <name evidence="1" type="ORF">SSLN_LOCUS6044</name>
</gene>
<reference evidence="3" key="1">
    <citation type="submission" date="2016-06" db="UniProtKB">
        <authorList>
            <consortium name="WormBaseParasite"/>
        </authorList>
    </citation>
    <scope>IDENTIFICATION</scope>
</reference>
<evidence type="ECO:0000313" key="2">
    <source>
        <dbReference type="Proteomes" id="UP000275846"/>
    </source>
</evidence>
<name>A0A183SP96_SCHSO</name>
<dbReference type="PANTHER" id="PTHR47979">
    <property type="entry name" value="DRAB11-RELATED"/>
    <property type="match status" value="1"/>
</dbReference>
<dbReference type="GO" id="GO:0003924">
    <property type="term" value="F:GTPase activity"/>
    <property type="evidence" value="ECO:0007669"/>
    <property type="project" value="InterPro"/>
</dbReference>
<dbReference type="Proteomes" id="UP000275846">
    <property type="component" value="Unassembled WGS sequence"/>
</dbReference>
<accession>A0A183SP96</accession>
<dbReference type="InterPro" id="IPR001806">
    <property type="entry name" value="Small_GTPase"/>
</dbReference>
<evidence type="ECO:0000313" key="3">
    <source>
        <dbReference type="WBParaSite" id="SSLN_0000623701-mRNA-1"/>
    </source>
</evidence>
<organism evidence="3">
    <name type="scientific">Schistocephalus solidus</name>
    <name type="common">Tapeworm</name>
    <dbReference type="NCBI Taxonomy" id="70667"/>
    <lineage>
        <taxon>Eukaryota</taxon>
        <taxon>Metazoa</taxon>
        <taxon>Spiralia</taxon>
        <taxon>Lophotrochozoa</taxon>
        <taxon>Platyhelminthes</taxon>
        <taxon>Cestoda</taxon>
        <taxon>Eucestoda</taxon>
        <taxon>Diphyllobothriidea</taxon>
        <taxon>Diphyllobothriidae</taxon>
        <taxon>Schistocephalus</taxon>
    </lineage>
</organism>
<sequence>MHRSKWNSEEDFIRSVAEEDVSVCTTKISVSFALTCLGHAYIYDFLEDFTLRSYVHEHQQSFNEVEGWMEEIKQRKAKKSILILVGLKTDKSDRVIQADAAQKLAKKNDYLYLEASSLSGTGAAEVFITAASKFHKIDPPPKPGEFHFLFLRPVAGATVAMHVSSVQALPGLLICYYYCYFLCYIPVPARQEVVSRAQSRRILDVLIEGVHRVEPGCPKVLISPSESNHSDLLPLNPDFEKIFRQVVPISSLQSSYATDMDQAAAFSELIITWLITKGHLERQGSEVRGMLQPMMRAFLQIPEVCSVHESITGMETRGGSNILPTKSLIRSVAFCLGRDLVAHATTAKPSGIQDAPVSVGAAVSFGSLPRDLCAQMKLVEGVVIRLSETRRIHGFWAPLHCFQTALRNPILLHLVVLIPSSKAAK</sequence>
<reference evidence="1 2" key="2">
    <citation type="submission" date="2018-11" db="EMBL/GenBank/DDBJ databases">
        <authorList>
            <consortium name="Pathogen Informatics"/>
        </authorList>
    </citation>
    <scope>NUCLEOTIDE SEQUENCE [LARGE SCALE GENOMIC DNA]</scope>
    <source>
        <strain evidence="1 2">NST_G2</strain>
    </source>
</reference>
<dbReference type="GO" id="GO:0005525">
    <property type="term" value="F:GTP binding"/>
    <property type="evidence" value="ECO:0007669"/>
    <property type="project" value="InterPro"/>
</dbReference>
<dbReference type="Pfam" id="PF00071">
    <property type="entry name" value="Ras"/>
    <property type="match status" value="1"/>
</dbReference>
<dbReference type="STRING" id="70667.A0A183SP96"/>
<dbReference type="OrthoDB" id="6259077at2759"/>
<dbReference type="EMBL" id="UYSU01033514">
    <property type="protein sequence ID" value="VDL92429.1"/>
    <property type="molecule type" value="Genomic_DNA"/>
</dbReference>
<dbReference type="AlphaFoldDB" id="A0A183SP96"/>